<feature type="region of interest" description="Disordered" evidence="1">
    <location>
        <begin position="1"/>
        <end position="115"/>
    </location>
</feature>
<proteinExistence type="predicted"/>
<dbReference type="EMBL" id="JAQQWK010000011">
    <property type="protein sequence ID" value="KAK8023950.1"/>
    <property type="molecule type" value="Genomic_DNA"/>
</dbReference>
<dbReference type="Proteomes" id="UP001444661">
    <property type="component" value="Unassembled WGS sequence"/>
</dbReference>
<sequence length="148" mass="16187">MEGSSWGEGDCPQQYGNEKKLQARSPTQHDWTRRSLHDVTLSDQPNCIRFSSSAHNGTSSLPPRTEPLRESRQAQVRTRNLRGGGIRDGPPRGKDETEDMPHQAPSTTPSLGGADYMTSTSRAVIIDAILAIKANGVSSLRRAVRSFS</sequence>
<gene>
    <name evidence="2" type="ORF">PG993_012016</name>
</gene>
<accession>A0ABR1S1C6</accession>
<feature type="compositionally biased region" description="Polar residues" evidence="1">
    <location>
        <begin position="41"/>
        <end position="62"/>
    </location>
</feature>
<name>A0ABR1S1C6_9PEZI</name>
<organism evidence="2 3">
    <name type="scientific">Apiospora rasikravindrae</name>
    <dbReference type="NCBI Taxonomy" id="990691"/>
    <lineage>
        <taxon>Eukaryota</taxon>
        <taxon>Fungi</taxon>
        <taxon>Dikarya</taxon>
        <taxon>Ascomycota</taxon>
        <taxon>Pezizomycotina</taxon>
        <taxon>Sordariomycetes</taxon>
        <taxon>Xylariomycetidae</taxon>
        <taxon>Amphisphaeriales</taxon>
        <taxon>Apiosporaceae</taxon>
        <taxon>Apiospora</taxon>
    </lineage>
</organism>
<evidence type="ECO:0000313" key="3">
    <source>
        <dbReference type="Proteomes" id="UP001444661"/>
    </source>
</evidence>
<comment type="caution">
    <text evidence="2">The sequence shown here is derived from an EMBL/GenBank/DDBJ whole genome shotgun (WGS) entry which is preliminary data.</text>
</comment>
<evidence type="ECO:0000313" key="2">
    <source>
        <dbReference type="EMBL" id="KAK8023950.1"/>
    </source>
</evidence>
<reference evidence="2 3" key="1">
    <citation type="submission" date="2023-01" db="EMBL/GenBank/DDBJ databases">
        <title>Analysis of 21 Apiospora genomes using comparative genomics revels a genus with tremendous synthesis potential of carbohydrate active enzymes and secondary metabolites.</title>
        <authorList>
            <person name="Sorensen T."/>
        </authorList>
    </citation>
    <scope>NUCLEOTIDE SEQUENCE [LARGE SCALE GENOMIC DNA]</scope>
    <source>
        <strain evidence="2 3">CBS 33761</strain>
    </source>
</reference>
<protein>
    <submittedName>
        <fullName evidence="2">Uncharacterized protein</fullName>
    </submittedName>
</protein>
<evidence type="ECO:0000256" key="1">
    <source>
        <dbReference type="SAM" id="MobiDB-lite"/>
    </source>
</evidence>
<feature type="compositionally biased region" description="Basic and acidic residues" evidence="1">
    <location>
        <begin position="89"/>
        <end position="101"/>
    </location>
</feature>
<keyword evidence="3" id="KW-1185">Reference proteome</keyword>